<dbReference type="STRING" id="946122.A0A0C2WMJ0"/>
<reference evidence="6 7" key="1">
    <citation type="submission" date="2014-04" db="EMBL/GenBank/DDBJ databases">
        <title>Evolutionary Origins and Diversification of the Mycorrhizal Mutualists.</title>
        <authorList>
            <consortium name="DOE Joint Genome Institute"/>
            <consortium name="Mycorrhizal Genomics Consortium"/>
            <person name="Kohler A."/>
            <person name="Kuo A."/>
            <person name="Nagy L.G."/>
            <person name="Floudas D."/>
            <person name="Copeland A."/>
            <person name="Barry K.W."/>
            <person name="Cichocki N."/>
            <person name="Veneault-Fourrey C."/>
            <person name="LaButti K."/>
            <person name="Lindquist E.A."/>
            <person name="Lipzen A."/>
            <person name="Lundell T."/>
            <person name="Morin E."/>
            <person name="Murat C."/>
            <person name="Riley R."/>
            <person name="Ohm R."/>
            <person name="Sun H."/>
            <person name="Tunlid A."/>
            <person name="Henrissat B."/>
            <person name="Grigoriev I.V."/>
            <person name="Hibbett D.S."/>
            <person name="Martin F."/>
        </authorList>
    </citation>
    <scope>NUCLEOTIDE SEQUENCE [LARGE SCALE GENOMIC DNA]</scope>
    <source>
        <strain evidence="6 7">Koide BX008</strain>
    </source>
</reference>
<dbReference type="AlphaFoldDB" id="A0A0C2WMJ0"/>
<evidence type="ECO:0000259" key="5">
    <source>
        <dbReference type="Pfam" id="PF20147"/>
    </source>
</evidence>
<evidence type="ECO:0000256" key="4">
    <source>
        <dbReference type="SAM" id="MobiDB-lite"/>
    </source>
</evidence>
<organism evidence="6 7">
    <name type="scientific">Amanita muscaria (strain Koide BX008)</name>
    <dbReference type="NCBI Taxonomy" id="946122"/>
    <lineage>
        <taxon>Eukaryota</taxon>
        <taxon>Fungi</taxon>
        <taxon>Dikarya</taxon>
        <taxon>Basidiomycota</taxon>
        <taxon>Agaricomycotina</taxon>
        <taxon>Agaricomycetes</taxon>
        <taxon>Agaricomycetidae</taxon>
        <taxon>Agaricales</taxon>
        <taxon>Pluteineae</taxon>
        <taxon>Amanitaceae</taxon>
        <taxon>Amanita</taxon>
    </lineage>
</organism>
<evidence type="ECO:0000256" key="1">
    <source>
        <dbReference type="ARBA" id="ARBA00004340"/>
    </source>
</evidence>
<dbReference type="GO" id="GO:0043657">
    <property type="term" value="C:host cell"/>
    <property type="evidence" value="ECO:0007669"/>
    <property type="project" value="UniProtKB-SubCell"/>
</dbReference>
<gene>
    <name evidence="6" type="ORF">M378DRAFT_383479</name>
</gene>
<evidence type="ECO:0000256" key="3">
    <source>
        <dbReference type="ARBA" id="ARBA00022525"/>
    </source>
</evidence>
<dbReference type="InParanoid" id="A0A0C2WMJ0"/>
<accession>A0A0C2WMJ0</accession>
<sequence>MSTSEGKAFNFGSFRKRLNLKGDKPTGNPTGTSASDINPSSSSQPLSARTTVPSQDSSRSLNCLIEGESIVFPVTLGRDRVVADLKKEIKKERALDTLKDAHLLELWNVDIDLETHDKHSRSNIRLGDVKELDSWKTILHYWPDQPPEDHLHIIVKVPVDDARESLLSSPTGKRKRDDPSC</sequence>
<dbReference type="OrthoDB" id="2882874at2759"/>
<proteinExistence type="predicted"/>
<keyword evidence="7" id="KW-1185">Reference proteome</keyword>
<protein>
    <recommendedName>
        <fullName evidence="5">Crinkler effector protein N-terminal domain-containing protein</fullName>
    </recommendedName>
</protein>
<feature type="domain" description="Crinkler effector protein N-terminal" evidence="5">
    <location>
        <begin position="60"/>
        <end position="156"/>
    </location>
</feature>
<feature type="region of interest" description="Disordered" evidence="4">
    <location>
        <begin position="16"/>
        <end position="58"/>
    </location>
</feature>
<dbReference type="InterPro" id="IPR045379">
    <property type="entry name" value="Crinkler_N"/>
</dbReference>
<comment type="subcellular location">
    <subcellularLocation>
        <location evidence="1">Host cell</location>
    </subcellularLocation>
    <subcellularLocation>
        <location evidence="2">Secreted</location>
    </subcellularLocation>
</comment>
<dbReference type="Proteomes" id="UP000054549">
    <property type="component" value="Unassembled WGS sequence"/>
</dbReference>
<evidence type="ECO:0000313" key="6">
    <source>
        <dbReference type="EMBL" id="KIL57418.1"/>
    </source>
</evidence>
<evidence type="ECO:0000256" key="2">
    <source>
        <dbReference type="ARBA" id="ARBA00004613"/>
    </source>
</evidence>
<feature type="compositionally biased region" description="Polar residues" evidence="4">
    <location>
        <begin position="27"/>
        <end position="58"/>
    </location>
</feature>
<name>A0A0C2WMJ0_AMAMK</name>
<keyword evidence="3" id="KW-0964">Secreted</keyword>
<dbReference type="GO" id="GO:0005576">
    <property type="term" value="C:extracellular region"/>
    <property type="evidence" value="ECO:0007669"/>
    <property type="project" value="UniProtKB-SubCell"/>
</dbReference>
<dbReference type="HOGENOM" id="CLU_1488656_0_0_1"/>
<dbReference type="EMBL" id="KN818370">
    <property type="protein sequence ID" value="KIL57418.1"/>
    <property type="molecule type" value="Genomic_DNA"/>
</dbReference>
<evidence type="ECO:0000313" key="7">
    <source>
        <dbReference type="Proteomes" id="UP000054549"/>
    </source>
</evidence>
<dbReference type="Pfam" id="PF20147">
    <property type="entry name" value="Crinkler"/>
    <property type="match status" value="1"/>
</dbReference>